<dbReference type="RefSeq" id="WP_379949498.1">
    <property type="nucleotide sequence ID" value="NZ_JBHMAF010000064.1"/>
</dbReference>
<dbReference type="EMBL" id="JBHMAF010000064">
    <property type="protein sequence ID" value="MFB9759197.1"/>
    <property type="molecule type" value="Genomic_DNA"/>
</dbReference>
<feature type="compositionally biased region" description="Basic and acidic residues" evidence="1">
    <location>
        <begin position="148"/>
        <end position="166"/>
    </location>
</feature>
<organism evidence="2 3">
    <name type="scientific">Ectobacillus funiculus</name>
    <dbReference type="NCBI Taxonomy" id="137993"/>
    <lineage>
        <taxon>Bacteria</taxon>
        <taxon>Bacillati</taxon>
        <taxon>Bacillota</taxon>
        <taxon>Bacilli</taxon>
        <taxon>Bacillales</taxon>
        <taxon>Bacillaceae</taxon>
        <taxon>Ectobacillus</taxon>
    </lineage>
</organism>
<protein>
    <recommendedName>
        <fullName evidence="4">YtxH domain-containing protein</fullName>
    </recommendedName>
</protein>
<feature type="region of interest" description="Disordered" evidence="1">
    <location>
        <begin position="103"/>
        <end position="166"/>
    </location>
</feature>
<sequence>MEKKNSIVKDIAIGVAVGAAVTMLRKENREKFASNARRAKTKMIEIREHAAPLKDRVKEGVQNVGTKGREMADLKVVKEKVDEIRKLTPAVVETLKETRDIFNKKKQELKESSVPTAQAEFWGSDGHAQEQADSIEQVSESEVSLEMRSNDDGAAHESLSAEKEDK</sequence>
<comment type="caution">
    <text evidence="2">The sequence shown here is derived from an EMBL/GenBank/DDBJ whole genome shotgun (WGS) entry which is preliminary data.</text>
</comment>
<keyword evidence="3" id="KW-1185">Reference proteome</keyword>
<gene>
    <name evidence="2" type="ORF">ACFFMS_12165</name>
</gene>
<dbReference type="Proteomes" id="UP001589609">
    <property type="component" value="Unassembled WGS sequence"/>
</dbReference>
<evidence type="ECO:0000313" key="2">
    <source>
        <dbReference type="EMBL" id="MFB9759197.1"/>
    </source>
</evidence>
<evidence type="ECO:0008006" key="4">
    <source>
        <dbReference type="Google" id="ProtNLM"/>
    </source>
</evidence>
<name>A0ABV5WF07_9BACI</name>
<proteinExistence type="predicted"/>
<accession>A0ABV5WF07</accession>
<evidence type="ECO:0000256" key="1">
    <source>
        <dbReference type="SAM" id="MobiDB-lite"/>
    </source>
</evidence>
<evidence type="ECO:0000313" key="3">
    <source>
        <dbReference type="Proteomes" id="UP001589609"/>
    </source>
</evidence>
<reference evidence="2 3" key="1">
    <citation type="submission" date="2024-09" db="EMBL/GenBank/DDBJ databases">
        <authorList>
            <person name="Sun Q."/>
            <person name="Mori K."/>
        </authorList>
    </citation>
    <scope>NUCLEOTIDE SEQUENCE [LARGE SCALE GENOMIC DNA]</scope>
    <source>
        <strain evidence="2 3">JCM 11201</strain>
    </source>
</reference>
<feature type="compositionally biased region" description="Polar residues" evidence="1">
    <location>
        <begin position="131"/>
        <end position="142"/>
    </location>
</feature>